<protein>
    <recommendedName>
        <fullName evidence="3">RNA-directed DNA polymerase from mobile element jockey-like</fullName>
    </recommendedName>
</protein>
<evidence type="ECO:0000313" key="1">
    <source>
        <dbReference type="EMBL" id="RNA19304.1"/>
    </source>
</evidence>
<dbReference type="AlphaFoldDB" id="A0A3M7R7C7"/>
<evidence type="ECO:0008006" key="3">
    <source>
        <dbReference type="Google" id="ProtNLM"/>
    </source>
</evidence>
<comment type="caution">
    <text evidence="1">The sequence shown here is derived from an EMBL/GenBank/DDBJ whole genome shotgun (WGS) entry which is preliminary data.</text>
</comment>
<accession>A0A3M7R7C7</accession>
<dbReference type="Proteomes" id="UP000276133">
    <property type="component" value="Unassembled WGS sequence"/>
</dbReference>
<name>A0A3M7R7C7_BRAPC</name>
<dbReference type="OrthoDB" id="10063766at2759"/>
<keyword evidence="2" id="KW-1185">Reference proteome</keyword>
<gene>
    <name evidence="1" type="ORF">BpHYR1_017959</name>
</gene>
<evidence type="ECO:0000313" key="2">
    <source>
        <dbReference type="Proteomes" id="UP000276133"/>
    </source>
</evidence>
<reference evidence="1 2" key="1">
    <citation type="journal article" date="2018" name="Sci. Rep.">
        <title>Genomic signatures of local adaptation to the degree of environmental predictability in rotifers.</title>
        <authorList>
            <person name="Franch-Gras L."/>
            <person name="Hahn C."/>
            <person name="Garcia-Roger E.M."/>
            <person name="Carmona M.J."/>
            <person name="Serra M."/>
            <person name="Gomez A."/>
        </authorList>
    </citation>
    <scope>NUCLEOTIDE SEQUENCE [LARGE SCALE GENOMIC DNA]</scope>
    <source>
        <strain evidence="1">HYR1</strain>
    </source>
</reference>
<organism evidence="1 2">
    <name type="scientific">Brachionus plicatilis</name>
    <name type="common">Marine rotifer</name>
    <name type="synonym">Brachionus muelleri</name>
    <dbReference type="NCBI Taxonomy" id="10195"/>
    <lineage>
        <taxon>Eukaryota</taxon>
        <taxon>Metazoa</taxon>
        <taxon>Spiralia</taxon>
        <taxon>Gnathifera</taxon>
        <taxon>Rotifera</taxon>
        <taxon>Eurotatoria</taxon>
        <taxon>Monogononta</taxon>
        <taxon>Pseudotrocha</taxon>
        <taxon>Ploima</taxon>
        <taxon>Brachionidae</taxon>
        <taxon>Brachionus</taxon>
    </lineage>
</organism>
<proteinExistence type="predicted"/>
<sequence length="274" mass="30993">MDVSISSFFMSSPLGLMSGDECSGVRDGDFPTFGNDFHCLGKELFFSCESNVKSILIKFSLESVLGDDKKEKELSFEEFKEPSYYLLTYFKKVLLPAGNYIASISTKSPQTKKCQPQIKNFSDKNCSPQNNDDSLNDGGPILITKQLTKTKQRENFLTNRVVNSWNSLPSEIINASSKNNFKNKLDSYLKQNAKHYLHKLHYYYTTATIARLCLALLRSYPASNSSPKKKISKNCMSLFCTPSIFLNLITHDQKCVSKVVCSSGFECVLFLRKF</sequence>
<dbReference type="EMBL" id="REGN01004072">
    <property type="protein sequence ID" value="RNA19304.1"/>
    <property type="molecule type" value="Genomic_DNA"/>
</dbReference>